<keyword evidence="6" id="KW-0812">Transmembrane</keyword>
<dbReference type="InterPro" id="IPR024731">
    <property type="entry name" value="NELL2-like_EGF"/>
</dbReference>
<dbReference type="Gene3D" id="2.60.40.10">
    <property type="entry name" value="Immunoglobulins"/>
    <property type="match status" value="1"/>
</dbReference>
<evidence type="ECO:0000256" key="2">
    <source>
        <dbReference type="ARBA" id="ARBA00022729"/>
    </source>
</evidence>
<evidence type="ECO:0000256" key="1">
    <source>
        <dbReference type="ARBA" id="ARBA00022536"/>
    </source>
</evidence>
<dbReference type="AlphaFoldDB" id="A0A3Q2GQ07"/>
<dbReference type="PROSITE" id="PS51233">
    <property type="entry name" value="VWFD"/>
    <property type="match status" value="1"/>
</dbReference>
<dbReference type="PANTHER" id="PTHR13802:SF52">
    <property type="entry name" value="MUCIN-4"/>
    <property type="match status" value="1"/>
</dbReference>
<dbReference type="OMA" id="TCQYDSI"/>
<dbReference type="SUPFAM" id="SSF57196">
    <property type="entry name" value="EGF/Laminin"/>
    <property type="match status" value="1"/>
</dbReference>
<feature type="domain" description="EGF-like" evidence="7">
    <location>
        <begin position="534"/>
        <end position="574"/>
    </location>
</feature>
<dbReference type="Pfam" id="PF12947">
    <property type="entry name" value="EGF_3"/>
    <property type="match status" value="1"/>
</dbReference>
<name>A0A3Q2GQ07_CYPVA</name>
<dbReference type="CDD" id="cd00054">
    <property type="entry name" value="EGF_CA"/>
    <property type="match status" value="2"/>
</dbReference>
<evidence type="ECO:0000313" key="9">
    <source>
        <dbReference type="Ensembl" id="ENSCVAP00000031425.1"/>
    </source>
</evidence>
<organism evidence="9 10">
    <name type="scientific">Cyprinodon variegatus</name>
    <name type="common">Sheepshead minnow</name>
    <dbReference type="NCBI Taxonomy" id="28743"/>
    <lineage>
        <taxon>Eukaryota</taxon>
        <taxon>Metazoa</taxon>
        <taxon>Chordata</taxon>
        <taxon>Craniata</taxon>
        <taxon>Vertebrata</taxon>
        <taxon>Euteleostomi</taxon>
        <taxon>Actinopterygii</taxon>
        <taxon>Neopterygii</taxon>
        <taxon>Teleostei</taxon>
        <taxon>Neoteleostei</taxon>
        <taxon>Acanthomorphata</taxon>
        <taxon>Ovalentaria</taxon>
        <taxon>Atherinomorphae</taxon>
        <taxon>Cyprinodontiformes</taxon>
        <taxon>Cyprinodontidae</taxon>
        <taxon>Cyprinodon</taxon>
    </lineage>
</organism>
<evidence type="ECO:0000313" key="10">
    <source>
        <dbReference type="Proteomes" id="UP000265020"/>
    </source>
</evidence>
<comment type="caution">
    <text evidence="5">Lacks conserved residue(s) required for the propagation of feature annotation.</text>
</comment>
<keyword evidence="10" id="KW-1185">Reference proteome</keyword>
<dbReference type="InterPro" id="IPR049883">
    <property type="entry name" value="NOTCH1_EGF-like"/>
</dbReference>
<sequence length="660" mass="73080">MVYGSLHFITFDGSEYSFNALGEFVILRLSSARGSNIFTLQGQIEKLHTAAQGIVEVPVVVRMAAFHQGLGKVVYDNKRDFAVRCLSVNRCAAVYASSLRVVVWRTEGYRQLAAMVEVPQNFYRRTVGLLGLWSSNRSDDFLMSDAVPGPESLLFSSPPTVPLALEPTSLLLESLSPAELNMQMRKCKESMQCVQDSVASGISDLGQQTLDAQAQLKRLALTFNMPPIVKEPAVIHSRVNSQVNVQIVAEDPNRDPITYSLLFPRPPEAFVDRGGFLTWTPLSTQPVQLTVKVSDKETSSLFTPILRVCNCLNGGTCLYDSVAENHLKGMFQVVGCLCPKGFSGKFCGNTTNVCRGKPCFRGLQCQPKSVPDQFTCEKCPDNTVSNGKEGYKCFDYMCSPPFPFPCHKDAECLAVEHSYSCTCKSGFSGDGYNCTIDECADLMACENAKYECMNRPGSFECLCRYKNSKNADGLDDILAKGFTNKFYNISRKDASEPSKEEYRVSVSSDTPHWYIQDYLSRVSPHYEIKAVEVDLDECKAKEAGCVPHAMCINTYGGYRCVCNGTADVDGERSEESDSNLDLILGLVLGIGIPLLLLLLLLAALACFCCRRKTVTGLPHLMPDHIQQQYNPPPFNYADPALQYMSHCSPRVLDDVMPRQR</sequence>
<evidence type="ECO:0000256" key="6">
    <source>
        <dbReference type="SAM" id="Phobius"/>
    </source>
</evidence>
<feature type="transmembrane region" description="Helical" evidence="6">
    <location>
        <begin position="582"/>
        <end position="607"/>
    </location>
</feature>
<dbReference type="PROSITE" id="PS50026">
    <property type="entry name" value="EGF_3"/>
    <property type="match status" value="2"/>
</dbReference>
<reference evidence="9" key="2">
    <citation type="submission" date="2025-09" db="UniProtKB">
        <authorList>
            <consortium name="Ensembl"/>
        </authorList>
    </citation>
    <scope>IDENTIFICATION</scope>
</reference>
<keyword evidence="4" id="KW-1015">Disulfide bond</keyword>
<protein>
    <submittedName>
        <fullName evidence="9">Si:ch73-105b23.6</fullName>
    </submittedName>
</protein>
<proteinExistence type="predicted"/>
<dbReference type="InterPro" id="IPR001881">
    <property type="entry name" value="EGF-like_Ca-bd_dom"/>
</dbReference>
<dbReference type="GO" id="GO:0003181">
    <property type="term" value="P:atrioventricular valve morphogenesis"/>
    <property type="evidence" value="ECO:0007669"/>
    <property type="project" value="Ensembl"/>
</dbReference>
<dbReference type="PROSITE" id="PS00010">
    <property type="entry name" value="ASX_HYDROXYL"/>
    <property type="match status" value="1"/>
</dbReference>
<dbReference type="InterPro" id="IPR000742">
    <property type="entry name" value="EGF"/>
</dbReference>
<dbReference type="GO" id="GO:0005176">
    <property type="term" value="F:ErbB-2 class receptor binding"/>
    <property type="evidence" value="ECO:0007669"/>
    <property type="project" value="TreeGrafter"/>
</dbReference>
<dbReference type="Ensembl" id="ENSCVAT00000026268.1">
    <property type="protein sequence ID" value="ENSCVAP00000031425.1"/>
    <property type="gene ID" value="ENSCVAG00000020692.1"/>
</dbReference>
<dbReference type="InterPro" id="IPR000152">
    <property type="entry name" value="EGF-type_Asp/Asn_hydroxyl_site"/>
</dbReference>
<dbReference type="Pfam" id="PF07645">
    <property type="entry name" value="EGF_CA"/>
    <property type="match status" value="2"/>
</dbReference>
<reference evidence="9" key="1">
    <citation type="submission" date="2025-08" db="UniProtKB">
        <authorList>
            <consortium name="Ensembl"/>
        </authorList>
    </citation>
    <scope>IDENTIFICATION</scope>
</reference>
<feature type="domain" description="VWFD" evidence="8">
    <location>
        <begin position="1"/>
        <end position="167"/>
    </location>
</feature>
<evidence type="ECO:0000256" key="5">
    <source>
        <dbReference type="PROSITE-ProRule" id="PRU00076"/>
    </source>
</evidence>
<feature type="domain" description="EGF-like" evidence="7">
    <location>
        <begin position="394"/>
        <end position="435"/>
    </location>
</feature>
<keyword evidence="1 5" id="KW-0245">EGF-like domain</keyword>
<evidence type="ECO:0000259" key="7">
    <source>
        <dbReference type="PROSITE" id="PS50026"/>
    </source>
</evidence>
<dbReference type="GO" id="GO:0005509">
    <property type="term" value="F:calcium ion binding"/>
    <property type="evidence" value="ECO:0007669"/>
    <property type="project" value="InterPro"/>
</dbReference>
<dbReference type="Proteomes" id="UP000265020">
    <property type="component" value="Unassembled WGS sequence"/>
</dbReference>
<dbReference type="InterPro" id="IPR001846">
    <property type="entry name" value="VWF_type-D"/>
</dbReference>
<dbReference type="PANTHER" id="PTHR13802">
    <property type="entry name" value="MUCIN 4-RELATED"/>
    <property type="match status" value="1"/>
</dbReference>
<dbReference type="GeneTree" id="ENSGT00730000110943"/>
<keyword evidence="2" id="KW-0732">Signal</keyword>
<dbReference type="SMART" id="SM00179">
    <property type="entry name" value="EGF_CA"/>
    <property type="match status" value="3"/>
</dbReference>
<dbReference type="Gene3D" id="2.10.25.10">
    <property type="entry name" value="Laminin"/>
    <property type="match status" value="4"/>
</dbReference>
<evidence type="ECO:0000256" key="4">
    <source>
        <dbReference type="ARBA" id="ARBA00023157"/>
    </source>
</evidence>
<accession>A0A3Q2GQ07</accession>
<dbReference type="SMART" id="SM00181">
    <property type="entry name" value="EGF"/>
    <property type="match status" value="4"/>
</dbReference>
<dbReference type="CDD" id="cd00053">
    <property type="entry name" value="EGF"/>
    <property type="match status" value="1"/>
</dbReference>
<keyword evidence="6" id="KW-1133">Transmembrane helix</keyword>
<dbReference type="InterPro" id="IPR018097">
    <property type="entry name" value="EGF_Ca-bd_CS"/>
</dbReference>
<evidence type="ECO:0000256" key="3">
    <source>
        <dbReference type="ARBA" id="ARBA00022737"/>
    </source>
</evidence>
<dbReference type="PROSITE" id="PS01187">
    <property type="entry name" value="EGF_CA"/>
    <property type="match status" value="1"/>
</dbReference>
<keyword evidence="3" id="KW-0677">Repeat</keyword>
<dbReference type="PROSITE" id="PS00022">
    <property type="entry name" value="EGF_1"/>
    <property type="match status" value="1"/>
</dbReference>
<keyword evidence="6" id="KW-0472">Membrane</keyword>
<dbReference type="STRING" id="28743.ENSCVAP00000031425"/>
<dbReference type="Pfam" id="PF00094">
    <property type="entry name" value="VWD"/>
    <property type="match status" value="1"/>
</dbReference>
<dbReference type="PROSITE" id="PS01186">
    <property type="entry name" value="EGF_2"/>
    <property type="match status" value="2"/>
</dbReference>
<dbReference type="InterPro" id="IPR051495">
    <property type="entry name" value="Epithelial_Barrier/Signaling"/>
</dbReference>
<evidence type="ECO:0000259" key="8">
    <source>
        <dbReference type="PROSITE" id="PS51233"/>
    </source>
</evidence>
<dbReference type="InterPro" id="IPR013783">
    <property type="entry name" value="Ig-like_fold"/>
</dbReference>